<evidence type="ECO:0000313" key="3">
    <source>
        <dbReference type="Proteomes" id="UP000321903"/>
    </source>
</evidence>
<keyword evidence="3" id="KW-1185">Reference proteome</keyword>
<feature type="compositionally biased region" description="Polar residues" evidence="1">
    <location>
        <begin position="440"/>
        <end position="453"/>
    </location>
</feature>
<proteinExistence type="predicted"/>
<reference evidence="2 3" key="1">
    <citation type="submission" date="2019-08" db="EMBL/GenBank/DDBJ databases">
        <title>Genome sequence of Psychrobacter frigidicola ACAM304 (type strain).</title>
        <authorList>
            <person name="Bowman J.P."/>
        </authorList>
    </citation>
    <scope>NUCLEOTIDE SEQUENCE [LARGE SCALE GENOMIC DNA]</scope>
    <source>
        <strain evidence="2 3">ACAM 304</strain>
    </source>
</reference>
<evidence type="ECO:0000313" key="2">
    <source>
        <dbReference type="EMBL" id="TXD98522.1"/>
    </source>
</evidence>
<feature type="region of interest" description="Disordered" evidence="1">
    <location>
        <begin position="425"/>
        <end position="457"/>
    </location>
</feature>
<protein>
    <submittedName>
        <fullName evidence="2">Uncharacterized protein</fullName>
    </submittedName>
</protein>
<dbReference type="OrthoDB" id="6646142at2"/>
<dbReference type="EMBL" id="VORZ01000001">
    <property type="protein sequence ID" value="TXD98522.1"/>
    <property type="molecule type" value="Genomic_DNA"/>
</dbReference>
<organism evidence="2 3">
    <name type="scientific">Psychrobacter frigidicola</name>
    <dbReference type="NCBI Taxonomy" id="45611"/>
    <lineage>
        <taxon>Bacteria</taxon>
        <taxon>Pseudomonadati</taxon>
        <taxon>Pseudomonadota</taxon>
        <taxon>Gammaproteobacteria</taxon>
        <taxon>Moraxellales</taxon>
        <taxon>Moraxellaceae</taxon>
        <taxon>Psychrobacter</taxon>
    </lineage>
</organism>
<gene>
    <name evidence="2" type="ORF">ES754_06375</name>
</gene>
<accession>A0A5C7A5E2</accession>
<evidence type="ECO:0000256" key="1">
    <source>
        <dbReference type="SAM" id="MobiDB-lite"/>
    </source>
</evidence>
<sequence>MSSFLENSQSNLKKVLRTALVGLKPADQVLLKGYLRVLLRLEADLEWVSASHPQVDLFMISNEFRDAASITKLLASQQHKPVLYVSRTDIGEGWMVDDSLVLPLKKLDMLNAWLMQSVIVLKQNAGAITTILQQNQIVAEKLPVKQTQTSNDASRRMLITKATTTAQTQLNNSTPASSVHVQDYQGLITFIQQLQQRPTGLHQIVIHANTSSQTIAIIEPRQGRVWLPQTSADSVLSALSLDWQLQPYQGTAPSDSGAYDLTQWLWEQAWRQATLLLPLINDDSTYQLRYWIKPTLIINNESTGHSDLTKNDRQELLRVMTALSSTPRDVNQLASIAKLSIKSTKKIIGSLLFSGSLQADSYKQLDIRLTHLTNTAPPSSVLPNITSIAIEAAETATEAEVSKGKQTAMEALLARRARCETIPNAPSSSVAVSNSAAMQELSTQTNSQPPSAQQEKRGFLARLRQKLGL</sequence>
<feature type="compositionally biased region" description="Low complexity" evidence="1">
    <location>
        <begin position="425"/>
        <end position="437"/>
    </location>
</feature>
<dbReference type="Proteomes" id="UP000321903">
    <property type="component" value="Unassembled WGS sequence"/>
</dbReference>
<name>A0A5C7A5E2_9GAMM</name>
<dbReference type="RefSeq" id="WP_147223064.1">
    <property type="nucleotide sequence ID" value="NZ_CAJGYY010000001.1"/>
</dbReference>
<dbReference type="AlphaFoldDB" id="A0A5C7A5E2"/>
<comment type="caution">
    <text evidence="2">The sequence shown here is derived from an EMBL/GenBank/DDBJ whole genome shotgun (WGS) entry which is preliminary data.</text>
</comment>